<reference evidence="5 6" key="1">
    <citation type="submission" date="2014-07" db="EMBL/GenBank/DDBJ databases">
        <title>Genome of Chryseobacterium formosense LMG 24722.</title>
        <authorList>
            <person name="Pipes S.E."/>
            <person name="Stropko S.J."/>
            <person name="Newman J.D."/>
        </authorList>
    </citation>
    <scope>NUCLEOTIDE SEQUENCE [LARGE SCALE GENOMIC DNA]</scope>
    <source>
        <strain evidence="5 6">LMG 24722</strain>
    </source>
</reference>
<evidence type="ECO:0000256" key="1">
    <source>
        <dbReference type="ARBA" id="ARBA00007118"/>
    </source>
</evidence>
<protein>
    <submittedName>
        <fullName evidence="5">Nitroreductase</fullName>
    </submittedName>
</protein>
<dbReference type="Proteomes" id="UP000028713">
    <property type="component" value="Unassembled WGS sequence"/>
</dbReference>
<dbReference type="AlphaFoldDB" id="A0A085Z2I5"/>
<dbReference type="InterPro" id="IPR029479">
    <property type="entry name" value="Nitroreductase"/>
</dbReference>
<keyword evidence="6" id="KW-1185">Reference proteome</keyword>
<dbReference type="Pfam" id="PF00881">
    <property type="entry name" value="Nitroreductase"/>
    <property type="match status" value="1"/>
</dbReference>
<keyword evidence="3" id="KW-0560">Oxidoreductase</keyword>
<dbReference type="CDD" id="cd02149">
    <property type="entry name" value="NfsB-like"/>
    <property type="match status" value="1"/>
</dbReference>
<dbReference type="EMBL" id="JPRP01000002">
    <property type="protein sequence ID" value="KFE98648.1"/>
    <property type="molecule type" value="Genomic_DNA"/>
</dbReference>
<name>A0A085Z2I5_9FLAO</name>
<dbReference type="PANTHER" id="PTHR43673:SF10">
    <property type="entry name" value="NADH DEHYDROGENASE_NAD(P)H NITROREDUCTASE XCC3605-RELATED"/>
    <property type="match status" value="1"/>
</dbReference>
<evidence type="ECO:0000256" key="2">
    <source>
        <dbReference type="ARBA" id="ARBA00022857"/>
    </source>
</evidence>
<comment type="caution">
    <text evidence="5">The sequence shown here is derived from an EMBL/GenBank/DDBJ whole genome shotgun (WGS) entry which is preliminary data.</text>
</comment>
<dbReference type="GO" id="GO:0016491">
    <property type="term" value="F:oxidoreductase activity"/>
    <property type="evidence" value="ECO:0007669"/>
    <property type="project" value="UniProtKB-KW"/>
</dbReference>
<dbReference type="RefSeq" id="WP_034677896.1">
    <property type="nucleotide sequence ID" value="NZ_FPAP01000002.1"/>
</dbReference>
<evidence type="ECO:0000313" key="5">
    <source>
        <dbReference type="EMBL" id="KFE98648.1"/>
    </source>
</evidence>
<proteinExistence type="inferred from homology"/>
<feature type="domain" description="Nitroreductase" evidence="4">
    <location>
        <begin position="8"/>
        <end position="185"/>
    </location>
</feature>
<sequence>MNYLEALSRRYSVKKFNPDFIIPQEALLSILESGKLAASSLGLQPYKILVVESKEMKEKLIPAFYNPSQISTCSHLVVIVSKKLIEENYINGYFNHISEVRNIELGKLDLFKNSINQHVSQKTEDELFNWAEKQSYIVLANLMYAAAIENIDTCPMEGFRQDLIEEILDIDHDREKVTVTLALGYRSEEDHFQHMKKVRKPNEKLFKFI</sequence>
<comment type="similarity">
    <text evidence="1">Belongs to the nitroreductase family.</text>
</comment>
<dbReference type="InterPro" id="IPR000415">
    <property type="entry name" value="Nitroreductase-like"/>
</dbReference>
<evidence type="ECO:0000313" key="6">
    <source>
        <dbReference type="Proteomes" id="UP000028713"/>
    </source>
</evidence>
<evidence type="ECO:0000256" key="3">
    <source>
        <dbReference type="ARBA" id="ARBA00023002"/>
    </source>
</evidence>
<accession>A0A085Z2I5</accession>
<dbReference type="eggNOG" id="COG0778">
    <property type="taxonomic scope" value="Bacteria"/>
</dbReference>
<dbReference type="SUPFAM" id="SSF55469">
    <property type="entry name" value="FMN-dependent nitroreductase-like"/>
    <property type="match status" value="1"/>
</dbReference>
<dbReference type="PANTHER" id="PTHR43673">
    <property type="entry name" value="NAD(P)H NITROREDUCTASE YDGI-RELATED"/>
    <property type="match status" value="1"/>
</dbReference>
<keyword evidence="2" id="KW-0521">NADP</keyword>
<dbReference type="OrthoDB" id="9809288at2"/>
<dbReference type="STRING" id="236814.IX39_14540"/>
<dbReference type="InterPro" id="IPR033878">
    <property type="entry name" value="NfsB-like"/>
</dbReference>
<evidence type="ECO:0000259" key="4">
    <source>
        <dbReference type="Pfam" id="PF00881"/>
    </source>
</evidence>
<gene>
    <name evidence="5" type="ORF">IX39_14540</name>
</gene>
<dbReference type="Gene3D" id="3.40.109.10">
    <property type="entry name" value="NADH Oxidase"/>
    <property type="match status" value="1"/>
</dbReference>
<organism evidence="5 6">
    <name type="scientific">Chryseobacterium formosense</name>
    <dbReference type="NCBI Taxonomy" id="236814"/>
    <lineage>
        <taxon>Bacteria</taxon>
        <taxon>Pseudomonadati</taxon>
        <taxon>Bacteroidota</taxon>
        <taxon>Flavobacteriia</taxon>
        <taxon>Flavobacteriales</taxon>
        <taxon>Weeksellaceae</taxon>
        <taxon>Chryseobacterium group</taxon>
        <taxon>Chryseobacterium</taxon>
    </lineage>
</organism>